<dbReference type="InterPro" id="IPR001374">
    <property type="entry name" value="R3H_dom"/>
</dbReference>
<evidence type="ECO:0000256" key="8">
    <source>
        <dbReference type="ARBA" id="ARBA00023242"/>
    </source>
</evidence>
<feature type="domain" description="G-patch" evidence="10">
    <location>
        <begin position="647"/>
        <end position="689"/>
    </location>
</feature>
<name>A0ABR3VQF6_HUMIN</name>
<evidence type="ECO:0000256" key="6">
    <source>
        <dbReference type="ARBA" id="ARBA00022664"/>
    </source>
</evidence>
<evidence type="ECO:0000313" key="12">
    <source>
        <dbReference type="EMBL" id="KAL1844137.1"/>
    </source>
</evidence>
<dbReference type="SMART" id="SM00443">
    <property type="entry name" value="G_patch"/>
    <property type="match status" value="1"/>
</dbReference>
<feature type="compositionally biased region" description="Acidic residues" evidence="9">
    <location>
        <begin position="356"/>
        <end position="381"/>
    </location>
</feature>
<dbReference type="Proteomes" id="UP001583172">
    <property type="component" value="Unassembled WGS sequence"/>
</dbReference>
<evidence type="ECO:0000256" key="2">
    <source>
        <dbReference type="ARBA" id="ARBA00004496"/>
    </source>
</evidence>
<feature type="region of interest" description="Disordered" evidence="9">
    <location>
        <begin position="344"/>
        <end position="381"/>
    </location>
</feature>
<accession>A0ABR3VQF6</accession>
<keyword evidence="5" id="KW-0963">Cytoplasm</keyword>
<keyword evidence="13" id="KW-1185">Reference proteome</keyword>
<gene>
    <name evidence="12" type="ORF">VTJ49DRAFT_4989</name>
</gene>
<keyword evidence="7" id="KW-0508">mRNA splicing</keyword>
<feature type="compositionally biased region" description="Low complexity" evidence="9">
    <location>
        <begin position="106"/>
        <end position="117"/>
    </location>
</feature>
<proteinExistence type="inferred from homology"/>
<dbReference type="PROSITE" id="PS50174">
    <property type="entry name" value="G_PATCH"/>
    <property type="match status" value="1"/>
</dbReference>
<reference evidence="12 13" key="1">
    <citation type="journal article" date="2024" name="Commun. Biol.">
        <title>Comparative genomic analysis of thermophilic fungi reveals convergent evolutionary adaptations and gene losses.</title>
        <authorList>
            <person name="Steindorff A.S."/>
            <person name="Aguilar-Pontes M.V."/>
            <person name="Robinson A.J."/>
            <person name="Andreopoulos B."/>
            <person name="LaButti K."/>
            <person name="Kuo A."/>
            <person name="Mondo S."/>
            <person name="Riley R."/>
            <person name="Otillar R."/>
            <person name="Haridas S."/>
            <person name="Lipzen A."/>
            <person name="Grimwood J."/>
            <person name="Schmutz J."/>
            <person name="Clum A."/>
            <person name="Reid I.D."/>
            <person name="Moisan M.C."/>
            <person name="Butler G."/>
            <person name="Nguyen T.T.M."/>
            <person name="Dewar K."/>
            <person name="Conant G."/>
            <person name="Drula E."/>
            <person name="Henrissat B."/>
            <person name="Hansel C."/>
            <person name="Singer S."/>
            <person name="Hutchinson M.I."/>
            <person name="de Vries R.P."/>
            <person name="Natvig D.O."/>
            <person name="Powell A.J."/>
            <person name="Tsang A."/>
            <person name="Grigoriev I.V."/>
        </authorList>
    </citation>
    <scope>NUCLEOTIDE SEQUENCE [LARGE SCALE GENOMIC DNA]</scope>
    <source>
        <strain evidence="12 13">CBS 620.91</strain>
    </source>
</reference>
<dbReference type="PANTHER" id="PTHR14195">
    <property type="entry name" value="G PATCH DOMAIN CONTAINING PROTEIN 2"/>
    <property type="match status" value="1"/>
</dbReference>
<dbReference type="Pfam" id="PF01424">
    <property type="entry name" value="R3H"/>
    <property type="match status" value="1"/>
</dbReference>
<organism evidence="12 13">
    <name type="scientific">Humicola insolens</name>
    <name type="common">Soft-rot fungus</name>
    <dbReference type="NCBI Taxonomy" id="85995"/>
    <lineage>
        <taxon>Eukaryota</taxon>
        <taxon>Fungi</taxon>
        <taxon>Dikarya</taxon>
        <taxon>Ascomycota</taxon>
        <taxon>Pezizomycotina</taxon>
        <taxon>Sordariomycetes</taxon>
        <taxon>Sordariomycetidae</taxon>
        <taxon>Sordariales</taxon>
        <taxon>Chaetomiaceae</taxon>
        <taxon>Mycothermus</taxon>
    </lineage>
</organism>
<keyword evidence="8" id="KW-0539">Nucleus</keyword>
<feature type="region of interest" description="Disordered" evidence="9">
    <location>
        <begin position="1"/>
        <end position="45"/>
    </location>
</feature>
<evidence type="ECO:0000259" key="11">
    <source>
        <dbReference type="PROSITE" id="PS51061"/>
    </source>
</evidence>
<comment type="subcellular location">
    <subcellularLocation>
        <location evidence="2">Cytoplasm</location>
    </subcellularLocation>
    <subcellularLocation>
        <location evidence="1">Nucleus</location>
    </subcellularLocation>
</comment>
<feature type="compositionally biased region" description="Basic residues" evidence="9">
    <location>
        <begin position="282"/>
        <end position="293"/>
    </location>
</feature>
<evidence type="ECO:0000259" key="10">
    <source>
        <dbReference type="PROSITE" id="PS50174"/>
    </source>
</evidence>
<feature type="domain" description="R3H" evidence="11">
    <location>
        <begin position="513"/>
        <end position="575"/>
    </location>
</feature>
<dbReference type="InterPro" id="IPR051189">
    <property type="entry name" value="Splicing_assoc_domain"/>
</dbReference>
<dbReference type="Pfam" id="PF01585">
    <property type="entry name" value="G-patch"/>
    <property type="match status" value="1"/>
</dbReference>
<dbReference type="InterPro" id="IPR036867">
    <property type="entry name" value="R3H_dom_sf"/>
</dbReference>
<dbReference type="CDD" id="cd02646">
    <property type="entry name" value="R3H_G-patch"/>
    <property type="match status" value="1"/>
</dbReference>
<comment type="caution">
    <text evidence="12">The sequence shown here is derived from an EMBL/GenBank/DDBJ whole genome shotgun (WGS) entry which is preliminary data.</text>
</comment>
<evidence type="ECO:0000256" key="3">
    <source>
        <dbReference type="ARBA" id="ARBA00010306"/>
    </source>
</evidence>
<evidence type="ECO:0000256" key="5">
    <source>
        <dbReference type="ARBA" id="ARBA00022490"/>
    </source>
</evidence>
<comment type="similarity">
    <text evidence="3">Belongs to the SQS1 family.</text>
</comment>
<feature type="compositionally biased region" description="Polar residues" evidence="9">
    <location>
        <begin position="21"/>
        <end position="45"/>
    </location>
</feature>
<protein>
    <recommendedName>
        <fullName evidence="4">Protein SQS1</fullName>
    </recommendedName>
</protein>
<sequence>MPPRRGKWQSPRGRGQHRGRATSSWSYPRSATSSMSGPWNSYGQTHSSVFSMMDEARSTVAHHQWTTEKLRLKPVTFVSAGMVNPLEEVTASEPPRSSPPTEQSEDAPAPAPAGDAPESTDTAMSVIETKAADEPESTSEEAMAAEQTETTTEALGQDDFTDGPRGSIQRHVDRDQPTKSSELSLDELFIIDNVGDESVEVPNIPPPKIPSLRPSPENSDSSDDEVIIFKGRANKVAAQNPAPTHSNPTVFAREDLSKPSDGGEASQDSSRSHGKAVTTPQPKKRSKSRHRRSKAADQEADEEEDAILADYIANMAENSDDDFIQSLIGLRDLGGDHHSVNFGSDNEISPFNQDEVLGEDEFAESDGSEASSDAEDMEDANMDGETITSLTIKQEALEIDENDLVAFTSSLTKFEARKSIRERPSASNVADELDNLNLGDWDHMAAQARKRKSKQPPNFNVSDPEIEAALRRAWQNDRERKKARKLEREALRAEGLLDKNVSPDDLNVKYRSGMKLDDIKAELCSFLLGEDDRLEFPPLDKHARKILHELAGKFDLKSKSIGKGDQRRPVLHRTNRTVRFSELQRKEAVVRVDKAAMRIYRKYFHRTDIKGQGNQETRIKSETRTSYKALTPREGEIVGGSVPEIGEQNKGRAMLEKMGWTKGTALGADNKGILVPVVQVVKRSKAGLG</sequence>
<dbReference type="SUPFAM" id="SSF82708">
    <property type="entry name" value="R3H domain"/>
    <property type="match status" value="1"/>
</dbReference>
<dbReference type="InterPro" id="IPR000467">
    <property type="entry name" value="G_patch_dom"/>
</dbReference>
<dbReference type="InterPro" id="IPR034082">
    <property type="entry name" value="R3H_G-patch"/>
</dbReference>
<feature type="region of interest" description="Disordered" evidence="9">
    <location>
        <begin position="88"/>
        <end position="304"/>
    </location>
</feature>
<dbReference type="EMBL" id="JAZGSY010000004">
    <property type="protein sequence ID" value="KAL1844137.1"/>
    <property type="molecule type" value="Genomic_DNA"/>
</dbReference>
<dbReference type="PROSITE" id="PS51061">
    <property type="entry name" value="R3H"/>
    <property type="match status" value="1"/>
</dbReference>
<evidence type="ECO:0000256" key="9">
    <source>
        <dbReference type="SAM" id="MobiDB-lite"/>
    </source>
</evidence>
<evidence type="ECO:0000256" key="4">
    <source>
        <dbReference type="ARBA" id="ARBA00018964"/>
    </source>
</evidence>
<evidence type="ECO:0000256" key="7">
    <source>
        <dbReference type="ARBA" id="ARBA00023187"/>
    </source>
</evidence>
<evidence type="ECO:0000313" key="13">
    <source>
        <dbReference type="Proteomes" id="UP001583172"/>
    </source>
</evidence>
<dbReference type="Gene3D" id="3.30.1370.50">
    <property type="entry name" value="R3H-like domain"/>
    <property type="match status" value="1"/>
</dbReference>
<keyword evidence="6" id="KW-0507">mRNA processing</keyword>
<dbReference type="SMART" id="SM00393">
    <property type="entry name" value="R3H"/>
    <property type="match status" value="1"/>
</dbReference>
<feature type="compositionally biased region" description="Low complexity" evidence="9">
    <location>
        <begin position="140"/>
        <end position="154"/>
    </location>
</feature>
<evidence type="ECO:0000256" key="1">
    <source>
        <dbReference type="ARBA" id="ARBA00004123"/>
    </source>
</evidence>